<dbReference type="Pfam" id="PF25954">
    <property type="entry name" value="Beta-barrel_RND_2"/>
    <property type="match status" value="1"/>
</dbReference>
<dbReference type="InterPro" id="IPR058792">
    <property type="entry name" value="Beta-barrel_RND_2"/>
</dbReference>
<dbReference type="Gene3D" id="2.40.30.170">
    <property type="match status" value="1"/>
</dbReference>
<dbReference type="GO" id="GO:0055085">
    <property type="term" value="P:transmembrane transport"/>
    <property type="evidence" value="ECO:0007669"/>
    <property type="project" value="InterPro"/>
</dbReference>
<feature type="compositionally biased region" description="Polar residues" evidence="5">
    <location>
        <begin position="131"/>
        <end position="154"/>
    </location>
</feature>
<evidence type="ECO:0000313" key="9">
    <source>
        <dbReference type="EMBL" id="GHB85478.1"/>
    </source>
</evidence>
<protein>
    <submittedName>
        <fullName evidence="9">Secretion protein HlyD</fullName>
    </submittedName>
</protein>
<reference evidence="9 10" key="1">
    <citation type="journal article" date="2014" name="Int. J. Syst. Evol. Microbiol.">
        <title>Complete genome sequence of Corynebacterium casei LMG S-19264T (=DSM 44701T), isolated from a smear-ripened cheese.</title>
        <authorList>
            <consortium name="US DOE Joint Genome Institute (JGI-PGF)"/>
            <person name="Walter F."/>
            <person name="Albersmeier A."/>
            <person name="Kalinowski J."/>
            <person name="Ruckert C."/>
        </authorList>
    </citation>
    <scope>NUCLEOTIDE SEQUENCE [LARGE SCALE GENOMIC DNA]</scope>
    <source>
        <strain evidence="9 10">KCTC 12866</strain>
    </source>
</reference>
<dbReference type="AlphaFoldDB" id="A0A8J3GC16"/>
<evidence type="ECO:0000313" key="10">
    <source>
        <dbReference type="Proteomes" id="UP000598271"/>
    </source>
</evidence>
<comment type="caution">
    <text evidence="9">The sequence shown here is derived from an EMBL/GenBank/DDBJ whole genome shotgun (WGS) entry which is preliminary data.</text>
</comment>
<feature type="region of interest" description="Disordered" evidence="5">
    <location>
        <begin position="131"/>
        <end position="164"/>
    </location>
</feature>
<dbReference type="Gene3D" id="1.10.287.470">
    <property type="entry name" value="Helix hairpin bin"/>
    <property type="match status" value="1"/>
</dbReference>
<name>A0A8J3GC16_9BACT</name>
<keyword evidence="3 6" id="KW-1133">Transmembrane helix</keyword>
<accession>A0A8J3GC16</accession>
<dbReference type="EMBL" id="BMXF01000006">
    <property type="protein sequence ID" value="GHB85478.1"/>
    <property type="molecule type" value="Genomic_DNA"/>
</dbReference>
<dbReference type="SUPFAM" id="SSF111369">
    <property type="entry name" value="HlyD-like secretion proteins"/>
    <property type="match status" value="2"/>
</dbReference>
<gene>
    <name evidence="9" type="ORF">GCM10007390_46070</name>
</gene>
<feature type="domain" description="CusB-like beta-barrel" evidence="8">
    <location>
        <begin position="252"/>
        <end position="292"/>
    </location>
</feature>
<feature type="transmembrane region" description="Helical" evidence="6">
    <location>
        <begin position="12"/>
        <end position="30"/>
    </location>
</feature>
<keyword evidence="2 6" id="KW-0812">Transmembrane</keyword>
<evidence type="ECO:0000256" key="5">
    <source>
        <dbReference type="SAM" id="MobiDB-lite"/>
    </source>
</evidence>
<comment type="subcellular location">
    <subcellularLocation>
        <location evidence="1">Membrane</location>
        <topology evidence="1">Single-pass membrane protein</topology>
    </subcellularLocation>
</comment>
<dbReference type="GO" id="GO:0016020">
    <property type="term" value="C:membrane"/>
    <property type="evidence" value="ECO:0007669"/>
    <property type="project" value="UniProtKB-SubCell"/>
</dbReference>
<dbReference type="PANTHER" id="PTHR30386:SF26">
    <property type="entry name" value="TRANSPORT PROTEIN COMB"/>
    <property type="match status" value="1"/>
</dbReference>
<dbReference type="Proteomes" id="UP000598271">
    <property type="component" value="Unassembled WGS sequence"/>
</dbReference>
<evidence type="ECO:0000259" key="7">
    <source>
        <dbReference type="Pfam" id="PF25917"/>
    </source>
</evidence>
<organism evidence="9 10">
    <name type="scientific">Persicitalea jodogahamensis</name>
    <dbReference type="NCBI Taxonomy" id="402147"/>
    <lineage>
        <taxon>Bacteria</taxon>
        <taxon>Pseudomonadati</taxon>
        <taxon>Bacteroidota</taxon>
        <taxon>Cytophagia</taxon>
        <taxon>Cytophagales</taxon>
        <taxon>Spirosomataceae</taxon>
        <taxon>Persicitalea</taxon>
    </lineage>
</organism>
<keyword evidence="4 6" id="KW-0472">Membrane</keyword>
<evidence type="ECO:0000256" key="1">
    <source>
        <dbReference type="ARBA" id="ARBA00004167"/>
    </source>
</evidence>
<dbReference type="InterPro" id="IPR050739">
    <property type="entry name" value="MFP"/>
</dbReference>
<dbReference type="Pfam" id="PF25917">
    <property type="entry name" value="BSH_RND"/>
    <property type="match status" value="1"/>
</dbReference>
<dbReference type="PANTHER" id="PTHR30386">
    <property type="entry name" value="MEMBRANE FUSION SUBUNIT OF EMRAB-TOLC MULTIDRUG EFFLUX PUMP"/>
    <property type="match status" value="1"/>
</dbReference>
<evidence type="ECO:0000256" key="6">
    <source>
        <dbReference type="SAM" id="Phobius"/>
    </source>
</evidence>
<dbReference type="InterPro" id="IPR058625">
    <property type="entry name" value="MdtA-like_BSH"/>
</dbReference>
<keyword evidence="10" id="KW-1185">Reference proteome</keyword>
<evidence type="ECO:0000256" key="4">
    <source>
        <dbReference type="ARBA" id="ARBA00023136"/>
    </source>
</evidence>
<feature type="domain" description="Multidrug resistance protein MdtA-like barrel-sandwich hybrid" evidence="7">
    <location>
        <begin position="51"/>
        <end position="248"/>
    </location>
</feature>
<dbReference type="Gene3D" id="2.40.50.100">
    <property type="match status" value="1"/>
</dbReference>
<dbReference type="RefSeq" id="WP_189567935.1">
    <property type="nucleotide sequence ID" value="NZ_BMXF01000006.1"/>
</dbReference>
<evidence type="ECO:0000259" key="8">
    <source>
        <dbReference type="Pfam" id="PF25954"/>
    </source>
</evidence>
<sequence length="348" mass="38012">MTTTKINPIKKFAPRIVIGIVLLCGALYGFRSYRYNQTIESTDNAQIDGSTAPVLARVAGYVKTLNVTDYQQVKAGEPLLEIDPAEYGLAVAQAEADYAQSMADLETARASLLNSRESVKVARANVDVQASRQTKAQSDLQRDQNLFTGGSITKRSLEDSKSANEIQNRQLTALQAQATQAKVAENTAEANIRKMEAVLKVKQAALDQAKLRNSYTEITAPINGKTGRTNNVSVGQYVQPGQTLFTIVNGNNIWVTANFKETQLTHIRVGQPVEVKVDAFPDLEIRGKVAEISEATGAKFSLLPPDNASGNFVKVTQRIPVKIEIENSDQFKDRLRVGMSVEAVVKIN</sequence>
<proteinExistence type="predicted"/>
<evidence type="ECO:0000256" key="2">
    <source>
        <dbReference type="ARBA" id="ARBA00022692"/>
    </source>
</evidence>
<evidence type="ECO:0000256" key="3">
    <source>
        <dbReference type="ARBA" id="ARBA00022989"/>
    </source>
</evidence>